<evidence type="ECO:0000313" key="2">
    <source>
        <dbReference type="EMBL" id="KAK2615954.1"/>
    </source>
</evidence>
<dbReference type="InterPro" id="IPR011009">
    <property type="entry name" value="Kinase-like_dom_sf"/>
</dbReference>
<dbReference type="Pfam" id="PF14479">
    <property type="entry name" value="HeLo"/>
    <property type="match status" value="1"/>
</dbReference>
<dbReference type="AlphaFoldDB" id="A0AAD9SUR0"/>
<dbReference type="PANTHER" id="PTHR37542">
    <property type="entry name" value="HELO DOMAIN-CONTAINING PROTEIN-RELATED"/>
    <property type="match status" value="1"/>
</dbReference>
<dbReference type="EMBL" id="JAUJFL010000001">
    <property type="protein sequence ID" value="KAK2615954.1"/>
    <property type="molecule type" value="Genomic_DNA"/>
</dbReference>
<evidence type="ECO:0000313" key="3">
    <source>
        <dbReference type="Proteomes" id="UP001265746"/>
    </source>
</evidence>
<organism evidence="2 3">
    <name type="scientific">Phomopsis amygdali</name>
    <name type="common">Fusicoccum amygdali</name>
    <dbReference type="NCBI Taxonomy" id="1214568"/>
    <lineage>
        <taxon>Eukaryota</taxon>
        <taxon>Fungi</taxon>
        <taxon>Dikarya</taxon>
        <taxon>Ascomycota</taxon>
        <taxon>Pezizomycotina</taxon>
        <taxon>Sordariomycetes</taxon>
        <taxon>Sordariomycetidae</taxon>
        <taxon>Diaporthales</taxon>
        <taxon>Diaporthaceae</taxon>
        <taxon>Diaporthe</taxon>
    </lineage>
</organism>
<reference evidence="2" key="1">
    <citation type="submission" date="2023-06" db="EMBL/GenBank/DDBJ databases">
        <authorList>
            <person name="Noh H."/>
        </authorList>
    </citation>
    <scope>NUCLEOTIDE SEQUENCE</scope>
    <source>
        <strain evidence="2">DUCC20226</strain>
    </source>
</reference>
<name>A0AAD9SUR0_PHOAM</name>
<dbReference type="Gene3D" id="1.20.120.1020">
    <property type="entry name" value="Prion-inhibition and propagation, HeLo domain"/>
    <property type="match status" value="1"/>
</dbReference>
<dbReference type="Proteomes" id="UP001265746">
    <property type="component" value="Unassembled WGS sequence"/>
</dbReference>
<dbReference type="Gene3D" id="1.10.510.10">
    <property type="entry name" value="Transferase(Phosphotransferase) domain 1"/>
    <property type="match status" value="1"/>
</dbReference>
<accession>A0AAD9SUR0</accession>
<comment type="caution">
    <text evidence="2">The sequence shown here is derived from an EMBL/GenBank/DDBJ whole genome shotgun (WGS) entry which is preliminary data.</text>
</comment>
<keyword evidence="3" id="KW-1185">Reference proteome</keyword>
<gene>
    <name evidence="2" type="ORF">N8I77_002675</name>
</gene>
<dbReference type="InterPro" id="IPR038305">
    <property type="entry name" value="HeLo_sf"/>
</dbReference>
<feature type="domain" description="Prion-inhibition and propagation HeLo" evidence="1">
    <location>
        <begin position="5"/>
        <end position="199"/>
    </location>
</feature>
<sequence length="553" mass="62415">MELSGLVIGVAGIVLAFKGAIDAALLIETFLDDGKKSCGYLALRYLIEKTRLQLWGTLVQADGTFKEDECLLLDRPEYVKKLVVGILAEIEELVKDAEKLVTKYDIATPQQPAQKSFNLDESLRNAVVSPTSQSSNLRFKPQKRFMWQIKGKEEFEETVVKFGMLVDKLESITLDPAKSHLLTQAVAPKTLVQINNPQLLQILDDPQNSVDSILAASARIKLFQATFSPLSTSVPAIMDKDRFKLFNDSDKFGSIQGQGLRLPVWVEWNVVEANHSARQYVKRITWLGQLLKQISEPALRLPKCHGMFEDHEYEVKFGERKIGYLFSPPAPSPTQLGQRAYESNLKKFPPKSLRELIIARQSSSDIPNLGDRFNLALVLAIAFSHFHAAGWLHKGLHSGNILYDDSVAGPSLSINEPFISGFQFSRPQQEASLSKGPLEDTKLEQYYHPEAHRGFTKQRDLYSLGVVLVEIGRWALVESVSESTRRKLKDRNAWQKYLLAKHVPELGWRMGRRYQSVTRTLLQGSLPDDDDDDVLFEQEYFNKVLQPLSSNTA</sequence>
<proteinExistence type="predicted"/>
<dbReference type="SUPFAM" id="SSF56112">
    <property type="entry name" value="Protein kinase-like (PK-like)"/>
    <property type="match status" value="1"/>
</dbReference>
<dbReference type="InterPro" id="IPR029498">
    <property type="entry name" value="HeLo_dom"/>
</dbReference>
<evidence type="ECO:0000259" key="1">
    <source>
        <dbReference type="Pfam" id="PF14479"/>
    </source>
</evidence>
<protein>
    <recommendedName>
        <fullName evidence="1">Prion-inhibition and propagation HeLo domain-containing protein</fullName>
    </recommendedName>
</protein>
<dbReference type="PANTHER" id="PTHR37542:SF3">
    <property type="entry name" value="PRION-INHIBITION AND PROPAGATION HELO DOMAIN-CONTAINING PROTEIN"/>
    <property type="match status" value="1"/>
</dbReference>